<dbReference type="Gene3D" id="2.30.30.110">
    <property type="match status" value="1"/>
</dbReference>
<dbReference type="InterPro" id="IPR003477">
    <property type="entry name" value="PemK-like"/>
</dbReference>
<keyword evidence="2" id="KW-1185">Reference proteome</keyword>
<dbReference type="AlphaFoldDB" id="A0A7S8C6R6"/>
<dbReference type="Proteomes" id="UP000593594">
    <property type="component" value="Chromosome"/>
</dbReference>
<sequence>MALNFFPRAGQIFMCDFSGFKAPEMIKTRPVIVISPKLPYRSEIAAIVPVSLTAPRHDLPFCYRLSKNYHPEEPDDQPCWAKADMIMNLGVYRLRAFKVGRRKYVYPTLELEDLAGVRRAVLSGLGLDRHIES</sequence>
<name>A0A7S8C6R6_9HYPH</name>
<evidence type="ECO:0000313" key="2">
    <source>
        <dbReference type="Proteomes" id="UP000593594"/>
    </source>
</evidence>
<dbReference type="GO" id="GO:0003677">
    <property type="term" value="F:DNA binding"/>
    <property type="evidence" value="ECO:0007669"/>
    <property type="project" value="InterPro"/>
</dbReference>
<dbReference type="InterPro" id="IPR011067">
    <property type="entry name" value="Plasmid_toxin/cell-grow_inhib"/>
</dbReference>
<proteinExistence type="predicted"/>
<reference evidence="1 2" key="1">
    <citation type="submission" date="2020-06" db="EMBL/GenBank/DDBJ databases">
        <title>Genome sequence of 2 isolates from Red Sea Mangroves.</title>
        <authorList>
            <person name="Sefrji F."/>
            <person name="Michoud G."/>
            <person name="Merlino G."/>
            <person name="Daffonchio D."/>
        </authorList>
    </citation>
    <scope>NUCLEOTIDE SEQUENCE [LARGE SCALE GENOMIC DNA]</scope>
    <source>
        <strain evidence="1 2">R1DC25</strain>
    </source>
</reference>
<dbReference type="Pfam" id="PF02452">
    <property type="entry name" value="PemK_toxin"/>
    <property type="match status" value="1"/>
</dbReference>
<organism evidence="1 2">
    <name type="scientific">Kaustia mangrovi</name>
    <dbReference type="NCBI Taxonomy" id="2593653"/>
    <lineage>
        <taxon>Bacteria</taxon>
        <taxon>Pseudomonadati</taxon>
        <taxon>Pseudomonadota</taxon>
        <taxon>Alphaproteobacteria</taxon>
        <taxon>Hyphomicrobiales</taxon>
        <taxon>Parvibaculaceae</taxon>
        <taxon>Kaustia</taxon>
    </lineage>
</organism>
<protein>
    <submittedName>
        <fullName evidence="1">Type II toxin-antitoxin system PemK/MazF family toxin</fullName>
    </submittedName>
</protein>
<dbReference type="RefSeq" id="WP_213161605.1">
    <property type="nucleotide sequence ID" value="NZ_CP058214.1"/>
</dbReference>
<accession>A0A7S8C6R6</accession>
<dbReference type="EMBL" id="CP058214">
    <property type="protein sequence ID" value="QPC44239.1"/>
    <property type="molecule type" value="Genomic_DNA"/>
</dbReference>
<dbReference type="SUPFAM" id="SSF50118">
    <property type="entry name" value="Cell growth inhibitor/plasmid maintenance toxic component"/>
    <property type="match status" value="1"/>
</dbReference>
<dbReference type="KEGG" id="kmn:HW532_16965"/>
<evidence type="ECO:0000313" key="1">
    <source>
        <dbReference type="EMBL" id="QPC44239.1"/>
    </source>
</evidence>
<gene>
    <name evidence="1" type="ORF">HW532_16965</name>
</gene>